<dbReference type="CDD" id="cd22157">
    <property type="entry name" value="F-box_AtFBW1-like"/>
    <property type="match status" value="1"/>
</dbReference>
<dbReference type="SUPFAM" id="SSF81383">
    <property type="entry name" value="F-box domain"/>
    <property type="match status" value="1"/>
</dbReference>
<dbReference type="InterPro" id="IPR017451">
    <property type="entry name" value="F-box-assoc_interact_dom"/>
</dbReference>
<dbReference type="PANTHER" id="PTHR31111:SF136">
    <property type="entry name" value="F-BOX ASSOCIATED DOMAIN-CONTAINING PROTEIN"/>
    <property type="match status" value="1"/>
</dbReference>
<comment type="caution">
    <text evidence="2">The sequence shown here is derived from an EMBL/GenBank/DDBJ whole genome shotgun (WGS) entry which is preliminary data.</text>
</comment>
<dbReference type="NCBIfam" id="TIGR01640">
    <property type="entry name" value="F_box_assoc_1"/>
    <property type="match status" value="1"/>
</dbReference>
<organism evidence="2 3">
    <name type="scientific">Abeliophyllum distichum</name>
    <dbReference type="NCBI Taxonomy" id="126358"/>
    <lineage>
        <taxon>Eukaryota</taxon>
        <taxon>Viridiplantae</taxon>
        <taxon>Streptophyta</taxon>
        <taxon>Embryophyta</taxon>
        <taxon>Tracheophyta</taxon>
        <taxon>Spermatophyta</taxon>
        <taxon>Magnoliopsida</taxon>
        <taxon>eudicotyledons</taxon>
        <taxon>Gunneridae</taxon>
        <taxon>Pentapetalae</taxon>
        <taxon>asterids</taxon>
        <taxon>lamiids</taxon>
        <taxon>Lamiales</taxon>
        <taxon>Oleaceae</taxon>
        <taxon>Forsythieae</taxon>
        <taxon>Abeliophyllum</taxon>
    </lineage>
</organism>
<evidence type="ECO:0000313" key="3">
    <source>
        <dbReference type="Proteomes" id="UP001604336"/>
    </source>
</evidence>
<dbReference type="InterPro" id="IPR036047">
    <property type="entry name" value="F-box-like_dom_sf"/>
</dbReference>
<dbReference type="InterPro" id="IPR013187">
    <property type="entry name" value="F-box-assoc_dom_typ3"/>
</dbReference>
<protein>
    <submittedName>
        <fullName evidence="2">F-box protein</fullName>
    </submittedName>
</protein>
<dbReference type="PANTHER" id="PTHR31111">
    <property type="entry name" value="BNAA05G37150D PROTEIN-RELATED"/>
    <property type="match status" value="1"/>
</dbReference>
<dbReference type="SMART" id="SM00256">
    <property type="entry name" value="FBOX"/>
    <property type="match status" value="1"/>
</dbReference>
<gene>
    <name evidence="2" type="ORF">Adt_17324</name>
</gene>
<sequence length="380" mass="44422">MEEQRVEKKMKRMSELPDDILVDVLSRLPEKSLCRFTCVSKEWHSFISSLDPGFVKDLRRKRLRSNSYIYIWNHSLIDRYGPPYIMSCDVKVEHGGGTLRVSIVDTVNERIQENYSIPITTTRFHEVISCHNLVCFAGGIVSICNLITKEKATLPDCGRFGHVGFGYSSLSDEFKVVRWFMQENEFLVSMRCEIFSLTDRLRFKSDSWNLIDIRPFERLSQNSVFVNGVIYWLIYTQHHPNPIDTNTILATDLDKDESKLISCPNLSPQSSAYLVELKECLYLAHCWNRKAIVKMWRLEDPSNCVWVSEYYINFASIRKTIVPLTSVLTDHFEKLVFISLKGKGLFYYDVEKGTMRKPYNLGHLKLRQHEFPCVLKYMEF</sequence>
<name>A0ABD1TG55_9LAMI</name>
<dbReference type="Proteomes" id="UP001604336">
    <property type="component" value="Unassembled WGS sequence"/>
</dbReference>
<evidence type="ECO:0000259" key="1">
    <source>
        <dbReference type="PROSITE" id="PS50181"/>
    </source>
</evidence>
<evidence type="ECO:0000313" key="2">
    <source>
        <dbReference type="EMBL" id="KAL2511724.1"/>
    </source>
</evidence>
<dbReference type="EMBL" id="JBFOLK010000005">
    <property type="protein sequence ID" value="KAL2511724.1"/>
    <property type="molecule type" value="Genomic_DNA"/>
</dbReference>
<dbReference type="PROSITE" id="PS50181">
    <property type="entry name" value="FBOX"/>
    <property type="match status" value="1"/>
</dbReference>
<dbReference type="Pfam" id="PF08268">
    <property type="entry name" value="FBA_3"/>
    <property type="match status" value="1"/>
</dbReference>
<dbReference type="AlphaFoldDB" id="A0ABD1TG55"/>
<dbReference type="Gene3D" id="1.20.1280.50">
    <property type="match status" value="1"/>
</dbReference>
<dbReference type="Pfam" id="PF00646">
    <property type="entry name" value="F-box"/>
    <property type="match status" value="1"/>
</dbReference>
<reference evidence="3" key="1">
    <citation type="submission" date="2024-07" db="EMBL/GenBank/DDBJ databases">
        <title>Two chromosome-level genome assemblies of Korean endemic species Abeliophyllum distichum and Forsythia ovata (Oleaceae).</title>
        <authorList>
            <person name="Jang H."/>
        </authorList>
    </citation>
    <scope>NUCLEOTIDE SEQUENCE [LARGE SCALE GENOMIC DNA]</scope>
</reference>
<proteinExistence type="predicted"/>
<dbReference type="InterPro" id="IPR001810">
    <property type="entry name" value="F-box_dom"/>
</dbReference>
<feature type="domain" description="F-box" evidence="1">
    <location>
        <begin position="10"/>
        <end position="57"/>
    </location>
</feature>
<keyword evidence="3" id="KW-1185">Reference proteome</keyword>
<accession>A0ABD1TG55</accession>